<dbReference type="NCBIfam" id="TIGR00277">
    <property type="entry name" value="HDIG"/>
    <property type="match status" value="1"/>
</dbReference>
<comment type="caution">
    <text evidence="8">The sequence shown here is derived from an EMBL/GenBank/DDBJ whole genome shotgun (WGS) entry which is preliminary data.</text>
</comment>
<dbReference type="PANTHER" id="PTHR35795:SF1">
    <property type="entry name" value="BIS(5'-NUCLEOSYL)-TETRAPHOSPHATASE, SYMMETRICAL"/>
    <property type="match status" value="1"/>
</dbReference>
<dbReference type="InterPro" id="IPR006675">
    <property type="entry name" value="HDIG_dom"/>
</dbReference>
<evidence type="ECO:0000256" key="2">
    <source>
        <dbReference type="ARBA" id="ARBA00022723"/>
    </source>
</evidence>
<evidence type="ECO:0000313" key="8">
    <source>
        <dbReference type="EMBL" id="PSJ88928.1"/>
    </source>
</evidence>
<comment type="catalytic activity">
    <reaction evidence="6">
        <text>P(1),P(4)-bis(5'-adenosyl) tetraphosphate + H2O = 2 ADP + 2 H(+)</text>
        <dbReference type="Rhea" id="RHEA:24252"/>
        <dbReference type="ChEBI" id="CHEBI:15377"/>
        <dbReference type="ChEBI" id="CHEBI:15378"/>
        <dbReference type="ChEBI" id="CHEBI:58141"/>
        <dbReference type="ChEBI" id="CHEBI:456216"/>
        <dbReference type="EC" id="3.6.1.41"/>
    </reaction>
</comment>
<protein>
    <recommendedName>
        <fullName evidence="1">bis(5'-nucleosyl)-tetraphosphatase (symmetrical)</fullName>
        <ecNumber evidence="1">3.6.1.41</ecNumber>
    </recommendedName>
</protein>
<evidence type="ECO:0000256" key="3">
    <source>
        <dbReference type="ARBA" id="ARBA00022741"/>
    </source>
</evidence>
<dbReference type="AlphaFoldDB" id="A0A2P7UPM2"/>
<dbReference type="InterPro" id="IPR003607">
    <property type="entry name" value="HD/PDEase_dom"/>
</dbReference>
<organism evidence="8 9">
    <name type="scientific">Brevibacillus fortis</name>
    <dbReference type="NCBI Taxonomy" id="2126352"/>
    <lineage>
        <taxon>Bacteria</taxon>
        <taxon>Bacillati</taxon>
        <taxon>Bacillota</taxon>
        <taxon>Bacilli</taxon>
        <taxon>Bacillales</taxon>
        <taxon>Paenibacillaceae</taxon>
        <taxon>Brevibacillus</taxon>
    </lineage>
</organism>
<dbReference type="Gene3D" id="1.10.3210.10">
    <property type="entry name" value="Hypothetical protein af1432"/>
    <property type="match status" value="1"/>
</dbReference>
<keyword evidence="9" id="KW-1185">Reference proteome</keyword>
<dbReference type="Pfam" id="PF01966">
    <property type="entry name" value="HD"/>
    <property type="match status" value="1"/>
</dbReference>
<accession>A0A2P7UPM2</accession>
<keyword evidence="3" id="KW-0547">Nucleotide-binding</keyword>
<gene>
    <name evidence="8" type="ORF">C7R93_24115</name>
</gene>
<evidence type="ECO:0000259" key="7">
    <source>
        <dbReference type="SMART" id="SM00471"/>
    </source>
</evidence>
<reference evidence="8 9" key="1">
    <citation type="submission" date="2018-03" db="EMBL/GenBank/DDBJ databases">
        <title>Brevisbacillus phylogenomics.</title>
        <authorList>
            <person name="Dunlap C."/>
        </authorList>
    </citation>
    <scope>NUCLEOTIDE SEQUENCE [LARGE SCALE GENOMIC DNA]</scope>
    <source>
        <strain evidence="8 9">NRRL NRS-1210</strain>
    </source>
</reference>
<dbReference type="CDD" id="cd00077">
    <property type="entry name" value="HDc"/>
    <property type="match status" value="1"/>
</dbReference>
<keyword evidence="5" id="KW-0408">Iron</keyword>
<name>A0A2P7UPM2_9BACL</name>
<dbReference type="SMART" id="SM00471">
    <property type="entry name" value="HDc"/>
    <property type="match status" value="1"/>
</dbReference>
<keyword evidence="2" id="KW-0479">Metal-binding</keyword>
<dbReference type="GO" id="GO:0008803">
    <property type="term" value="F:bis(5'-nucleosyl)-tetraphosphatase (symmetrical) activity"/>
    <property type="evidence" value="ECO:0007669"/>
    <property type="project" value="UniProtKB-EC"/>
</dbReference>
<dbReference type="GO" id="GO:0000166">
    <property type="term" value="F:nucleotide binding"/>
    <property type="evidence" value="ECO:0007669"/>
    <property type="project" value="UniProtKB-KW"/>
</dbReference>
<feature type="domain" description="HD/PDEase" evidence="7">
    <location>
        <begin position="18"/>
        <end position="145"/>
    </location>
</feature>
<dbReference type="PANTHER" id="PTHR35795">
    <property type="entry name" value="SLR1885 PROTEIN"/>
    <property type="match status" value="1"/>
</dbReference>
<evidence type="ECO:0000313" key="9">
    <source>
        <dbReference type="Proteomes" id="UP000240419"/>
    </source>
</evidence>
<keyword evidence="4" id="KW-0378">Hydrolase</keyword>
<dbReference type="EMBL" id="PXZM01000041">
    <property type="protein sequence ID" value="PSJ88928.1"/>
    <property type="molecule type" value="Genomic_DNA"/>
</dbReference>
<dbReference type="InterPro" id="IPR051094">
    <property type="entry name" value="Diverse_Catalytic_Enzymes"/>
</dbReference>
<dbReference type="SUPFAM" id="SSF109604">
    <property type="entry name" value="HD-domain/PDEase-like"/>
    <property type="match status" value="1"/>
</dbReference>
<evidence type="ECO:0000256" key="5">
    <source>
        <dbReference type="ARBA" id="ARBA00023004"/>
    </source>
</evidence>
<dbReference type="NCBIfam" id="TIGR00488">
    <property type="entry name" value="bis(5'-nucleosyl)-tetraphosphatase (symmetrical) YqeK"/>
    <property type="match status" value="1"/>
</dbReference>
<evidence type="ECO:0000256" key="6">
    <source>
        <dbReference type="ARBA" id="ARBA00049417"/>
    </source>
</evidence>
<dbReference type="OrthoDB" id="9782134at2"/>
<dbReference type="Proteomes" id="UP000240419">
    <property type="component" value="Unassembled WGS sequence"/>
</dbReference>
<dbReference type="InterPro" id="IPR006674">
    <property type="entry name" value="HD_domain"/>
</dbReference>
<dbReference type="RefSeq" id="WP_106841202.1">
    <property type="nucleotide sequence ID" value="NZ_JARMEZ010000019.1"/>
</dbReference>
<proteinExistence type="predicted"/>
<dbReference type="GO" id="GO:0046872">
    <property type="term" value="F:metal ion binding"/>
    <property type="evidence" value="ECO:0007669"/>
    <property type="project" value="UniProtKB-KW"/>
</dbReference>
<dbReference type="EC" id="3.6.1.41" evidence="1"/>
<sequence>MKLLDNREELLVRVRQQMHEKRYKHTLGVAASARELAERFGADPDKAELAGLLHDYCKCWPVEKMFEILVRHDMPTELLEGEKELWHAFAAAIVIQTDLGVTDTDILQAVRYHTTGRAGMSLLEKVVCVADYIEPNRVYPGVDFIRAKAMHDLDAALALALGGTIQFLIEKQKTVFPLTLTAYNDLISRKGREGGFDG</sequence>
<dbReference type="InterPro" id="IPR005249">
    <property type="entry name" value="YqeK"/>
</dbReference>
<evidence type="ECO:0000256" key="1">
    <source>
        <dbReference type="ARBA" id="ARBA00012506"/>
    </source>
</evidence>
<evidence type="ECO:0000256" key="4">
    <source>
        <dbReference type="ARBA" id="ARBA00022801"/>
    </source>
</evidence>